<dbReference type="VEuPathDB" id="ToxoDB:EAH_00046590"/>
<dbReference type="EMBL" id="HG671092">
    <property type="protein sequence ID" value="CDI79831.1"/>
    <property type="molecule type" value="Genomic_DNA"/>
</dbReference>
<protein>
    <submittedName>
        <fullName evidence="2">Uncharacterized protein</fullName>
    </submittedName>
</protein>
<feature type="coiled-coil region" evidence="1">
    <location>
        <begin position="36"/>
        <end position="200"/>
    </location>
</feature>
<sequence length="260" mass="30438">MKVVITSICTRFHRVQIEDKHCIDLHKNAMITQIRRRESEEVLKKTIEQLREEEAEVLARKSALFKAQEDYNDLKFALQKAQEHTANIENAIKLKRRELYKDAEDLRQSEIIKMRQDFFLDRLHNQLREMNEEKEFINAQIKAQQADLQACRTSIQEAQRETDEIVRGKRQLRAQLNNCMQGLELRYKAEQSIKQAMEAQEAKTANVQNDVREVEAYEEEAVACYIRKCFFASLAVLICAASMRLLLQASGPDDLIVRYC</sequence>
<reference evidence="2" key="1">
    <citation type="submission" date="2013-10" db="EMBL/GenBank/DDBJ databases">
        <title>Genomic analysis of the causative agents of coccidiosis in chickens.</title>
        <authorList>
            <person name="Reid A.J."/>
            <person name="Blake D."/>
            <person name="Billington K."/>
            <person name="Browne H."/>
            <person name="Dunn M."/>
            <person name="Hung S."/>
            <person name="Kawahara F."/>
            <person name="Miranda-Saavedra D."/>
            <person name="Mourier T."/>
            <person name="Nagra H."/>
            <person name="Otto T.D."/>
            <person name="Rawlings N."/>
            <person name="Sanchez A."/>
            <person name="Sanders M."/>
            <person name="Subramaniam C."/>
            <person name="Tay Y."/>
            <person name="Dear P."/>
            <person name="Doerig C."/>
            <person name="Gruber A."/>
            <person name="Parkinson J."/>
            <person name="Shirley M."/>
            <person name="Wan K.L."/>
            <person name="Berriman M."/>
            <person name="Tomley F."/>
            <person name="Pain A."/>
        </authorList>
    </citation>
    <scope>NUCLEOTIDE SEQUENCE</scope>
    <source>
        <strain evidence="2">Houghton</strain>
    </source>
</reference>
<dbReference type="InterPro" id="IPR037386">
    <property type="entry name" value="CCDC40"/>
</dbReference>
<keyword evidence="1" id="KW-0175">Coiled coil</keyword>
<evidence type="ECO:0000256" key="1">
    <source>
        <dbReference type="SAM" id="Coils"/>
    </source>
</evidence>
<dbReference type="PANTHER" id="PTHR16275">
    <property type="entry name" value="COILED-COIL DOMAIN-CONTAINING PROTEIN 40"/>
    <property type="match status" value="1"/>
</dbReference>
<organism evidence="2 3">
    <name type="scientific">Eimeria acervulina</name>
    <name type="common">Coccidian parasite</name>
    <dbReference type="NCBI Taxonomy" id="5801"/>
    <lineage>
        <taxon>Eukaryota</taxon>
        <taxon>Sar</taxon>
        <taxon>Alveolata</taxon>
        <taxon>Apicomplexa</taxon>
        <taxon>Conoidasida</taxon>
        <taxon>Coccidia</taxon>
        <taxon>Eucoccidiorida</taxon>
        <taxon>Eimeriorina</taxon>
        <taxon>Eimeriidae</taxon>
        <taxon>Eimeria</taxon>
    </lineage>
</organism>
<proteinExistence type="predicted"/>
<dbReference type="OrthoDB" id="188741at2759"/>
<dbReference type="RefSeq" id="XP_013250119.1">
    <property type="nucleotide sequence ID" value="XM_013394665.1"/>
</dbReference>
<gene>
    <name evidence="2" type="ORF">EAH_00046590</name>
</gene>
<name>U6GHT9_EIMAC</name>
<reference evidence="2" key="2">
    <citation type="submission" date="2013-10" db="EMBL/GenBank/DDBJ databases">
        <authorList>
            <person name="Aslett M."/>
        </authorList>
    </citation>
    <scope>NUCLEOTIDE SEQUENCE</scope>
    <source>
        <strain evidence="2">Houghton</strain>
    </source>
</reference>
<dbReference type="GeneID" id="25272729"/>
<keyword evidence="3" id="KW-1185">Reference proteome</keyword>
<dbReference type="GO" id="GO:0005737">
    <property type="term" value="C:cytoplasm"/>
    <property type="evidence" value="ECO:0007669"/>
    <property type="project" value="TreeGrafter"/>
</dbReference>
<dbReference type="OMA" id="EHTANIE"/>
<evidence type="ECO:0000313" key="2">
    <source>
        <dbReference type="EMBL" id="CDI79831.1"/>
    </source>
</evidence>
<dbReference type="AlphaFoldDB" id="U6GHT9"/>
<evidence type="ECO:0000313" key="3">
    <source>
        <dbReference type="Proteomes" id="UP000018050"/>
    </source>
</evidence>
<accession>U6GHT9</accession>
<dbReference type="Proteomes" id="UP000018050">
    <property type="component" value="Unassembled WGS sequence"/>
</dbReference>
<dbReference type="GO" id="GO:0035082">
    <property type="term" value="P:axoneme assembly"/>
    <property type="evidence" value="ECO:0007669"/>
    <property type="project" value="InterPro"/>
</dbReference>
<dbReference type="PANTHER" id="PTHR16275:SF8">
    <property type="entry name" value="COILED-COIL DOMAIN-CONTAINING PROTEIN 40"/>
    <property type="match status" value="1"/>
</dbReference>